<dbReference type="PANTHER" id="PTHR46685">
    <property type="entry name" value="28S RIBOSOMAL PROTEIN S15, MITOCHONDRIAL"/>
    <property type="match status" value="1"/>
</dbReference>
<protein>
    <recommendedName>
        <fullName evidence="7">Small ribosomal subunit protein uS15m</fullName>
    </recommendedName>
    <alternativeName>
        <fullName evidence="8">28S ribosomal protein S15, mitochondrial</fullName>
    </alternativeName>
</protein>
<keyword evidence="6 9" id="KW-0687">Ribonucleoprotein</keyword>
<reference evidence="11" key="2">
    <citation type="submission" date="2025-08" db="UniProtKB">
        <authorList>
            <consortium name="Ensembl"/>
        </authorList>
    </citation>
    <scope>IDENTIFICATION</scope>
</reference>
<keyword evidence="5" id="KW-0496">Mitochondrion</keyword>
<evidence type="ECO:0000313" key="11">
    <source>
        <dbReference type="Ensembl" id="ENSCSAVP00000003945.1"/>
    </source>
</evidence>
<dbReference type="GO" id="GO:0032543">
    <property type="term" value="P:mitochondrial translation"/>
    <property type="evidence" value="ECO:0007669"/>
    <property type="project" value="TreeGrafter"/>
</dbReference>
<evidence type="ECO:0000256" key="5">
    <source>
        <dbReference type="ARBA" id="ARBA00023128"/>
    </source>
</evidence>
<dbReference type="PANTHER" id="PTHR46685:SF1">
    <property type="entry name" value="SMALL RIBOSOMAL SUBUNIT PROTEIN US15M"/>
    <property type="match status" value="1"/>
</dbReference>
<evidence type="ECO:0000256" key="2">
    <source>
        <dbReference type="ARBA" id="ARBA00008434"/>
    </source>
</evidence>
<dbReference type="InterPro" id="IPR009068">
    <property type="entry name" value="uS15_NS1_RNA-bd_sf"/>
</dbReference>
<evidence type="ECO:0000256" key="3">
    <source>
        <dbReference type="ARBA" id="ARBA00022946"/>
    </source>
</evidence>
<dbReference type="GO" id="GO:0005763">
    <property type="term" value="C:mitochondrial small ribosomal subunit"/>
    <property type="evidence" value="ECO:0007669"/>
    <property type="project" value="TreeGrafter"/>
</dbReference>
<dbReference type="SMART" id="SM01387">
    <property type="entry name" value="Ribosomal_S15"/>
    <property type="match status" value="1"/>
</dbReference>
<reference evidence="11" key="3">
    <citation type="submission" date="2025-09" db="UniProtKB">
        <authorList>
            <consortium name="Ensembl"/>
        </authorList>
    </citation>
    <scope>IDENTIFICATION</scope>
</reference>
<keyword evidence="3" id="KW-0809">Transit peptide</keyword>
<dbReference type="FunCoup" id="H2YF47">
    <property type="interactions" value="4"/>
</dbReference>
<dbReference type="Pfam" id="PF00312">
    <property type="entry name" value="Ribosomal_S15"/>
    <property type="match status" value="1"/>
</dbReference>
<keyword evidence="10" id="KW-0175">Coiled coil</keyword>
<dbReference type="SUPFAM" id="SSF47060">
    <property type="entry name" value="S15/NS1 RNA-binding domain"/>
    <property type="match status" value="1"/>
</dbReference>
<dbReference type="InParanoid" id="H2YF47"/>
<dbReference type="HOGENOM" id="CLU_1133254_0_0_1"/>
<evidence type="ECO:0000256" key="1">
    <source>
        <dbReference type="ARBA" id="ARBA00004173"/>
    </source>
</evidence>
<comment type="similarity">
    <text evidence="2 9">Belongs to the universal ribosomal protein uS15 family.</text>
</comment>
<reference evidence="12" key="1">
    <citation type="submission" date="2003-08" db="EMBL/GenBank/DDBJ databases">
        <authorList>
            <person name="Birren B."/>
            <person name="Nusbaum C."/>
            <person name="Abebe A."/>
            <person name="Abouelleil A."/>
            <person name="Adekoya E."/>
            <person name="Ait-zahra M."/>
            <person name="Allen N."/>
            <person name="Allen T."/>
            <person name="An P."/>
            <person name="Anderson M."/>
            <person name="Anderson S."/>
            <person name="Arachchi H."/>
            <person name="Armbruster J."/>
            <person name="Bachantsang P."/>
            <person name="Baldwin J."/>
            <person name="Barry A."/>
            <person name="Bayul T."/>
            <person name="Blitshsteyn B."/>
            <person name="Bloom T."/>
            <person name="Blye J."/>
            <person name="Boguslavskiy L."/>
            <person name="Borowsky M."/>
            <person name="Boukhgalter B."/>
            <person name="Brunache A."/>
            <person name="Butler J."/>
            <person name="Calixte N."/>
            <person name="Calvo S."/>
            <person name="Camarata J."/>
            <person name="Campo K."/>
            <person name="Chang J."/>
            <person name="Cheshatsang Y."/>
            <person name="Citroen M."/>
            <person name="Collymore A."/>
            <person name="Considine T."/>
            <person name="Cook A."/>
            <person name="Cooke P."/>
            <person name="Corum B."/>
            <person name="Cuomo C."/>
            <person name="David R."/>
            <person name="Dawoe T."/>
            <person name="Degray S."/>
            <person name="Dodge S."/>
            <person name="Dooley K."/>
            <person name="Dorje P."/>
            <person name="Dorjee K."/>
            <person name="Dorris L."/>
            <person name="Duffey N."/>
            <person name="Dupes A."/>
            <person name="Elkins T."/>
            <person name="Engels R."/>
            <person name="Erickson J."/>
            <person name="Farina A."/>
            <person name="Faro S."/>
            <person name="Ferreira P."/>
            <person name="Fischer H."/>
            <person name="Fitzgerald M."/>
            <person name="Foley K."/>
            <person name="Gage D."/>
            <person name="Galagan J."/>
            <person name="Gearin G."/>
            <person name="Gnerre S."/>
            <person name="Gnirke A."/>
            <person name="Goyette A."/>
            <person name="Graham J."/>
            <person name="Grandbois E."/>
            <person name="Gyaltsen K."/>
            <person name="Hafez N."/>
            <person name="Hagopian D."/>
            <person name="Hagos B."/>
            <person name="Hall J."/>
            <person name="Hatcher B."/>
            <person name="Heller A."/>
            <person name="Higgins H."/>
            <person name="Honan T."/>
            <person name="Horn A."/>
            <person name="Houde N."/>
            <person name="Hughes L."/>
            <person name="Hulme W."/>
            <person name="Husby E."/>
            <person name="Iliev I."/>
            <person name="Jaffe D."/>
            <person name="Jones C."/>
            <person name="Kamal M."/>
            <person name="Kamat A."/>
            <person name="Kamvysselis M."/>
            <person name="Karlsson E."/>
            <person name="Kells C."/>
            <person name="Kieu A."/>
            <person name="Kisner P."/>
            <person name="Kodira C."/>
            <person name="Kulbokas E."/>
            <person name="Labutti K."/>
            <person name="Lama D."/>
            <person name="Landers T."/>
            <person name="Leger J."/>
            <person name="Levine S."/>
            <person name="Lewis D."/>
            <person name="Lewis T."/>
            <person name="Lindblad-toh K."/>
            <person name="Liu X."/>
            <person name="Lokyitsang T."/>
            <person name="Lokyitsang Y."/>
            <person name="Lucien O."/>
            <person name="Lui A."/>
            <person name="Ma L.J."/>
            <person name="Mabbitt R."/>
            <person name="Macdonald J."/>
            <person name="Maclean C."/>
            <person name="Major J."/>
            <person name="Manning J."/>
            <person name="Marabella R."/>
            <person name="Maru K."/>
            <person name="Matthews C."/>
            <person name="Mauceli E."/>
            <person name="Mccarthy M."/>
            <person name="Mcdonough S."/>
            <person name="Mcghee T."/>
            <person name="Meldrim J."/>
            <person name="Meneus L."/>
            <person name="Mesirov J."/>
            <person name="Mihalev A."/>
            <person name="Mihova T."/>
            <person name="Mikkelsen T."/>
            <person name="Mlenga V."/>
            <person name="Moru K."/>
            <person name="Mozes J."/>
            <person name="Mulrain L."/>
            <person name="Munson G."/>
            <person name="Naylor J."/>
            <person name="Newes C."/>
            <person name="Nguyen C."/>
            <person name="Nguyen N."/>
            <person name="Nguyen T."/>
            <person name="Nicol R."/>
            <person name="Nielsen C."/>
            <person name="Nizzari M."/>
            <person name="Norbu C."/>
            <person name="Norbu N."/>
            <person name="O'donnell P."/>
            <person name="Okoawo O."/>
            <person name="O'leary S."/>
            <person name="Omotosho B."/>
            <person name="O'neill K."/>
            <person name="Osman S."/>
            <person name="Parker S."/>
            <person name="Perrin D."/>
            <person name="Phunkhang P."/>
            <person name="Piqani B."/>
            <person name="Purcell S."/>
            <person name="Rachupka T."/>
            <person name="Ramasamy U."/>
            <person name="Rameau R."/>
            <person name="Ray V."/>
            <person name="Raymond C."/>
            <person name="Retta R."/>
            <person name="Richardson S."/>
            <person name="Rise C."/>
            <person name="Rodriguez J."/>
            <person name="Rogers J."/>
            <person name="Rogov P."/>
            <person name="Rutman M."/>
            <person name="Schupbach R."/>
            <person name="Seaman C."/>
            <person name="Settipalli S."/>
            <person name="Sharpe T."/>
            <person name="Sheridan J."/>
            <person name="Sherpa N."/>
            <person name="Shi J."/>
            <person name="Smirnov S."/>
            <person name="Smith C."/>
            <person name="Sougnez C."/>
            <person name="Spencer B."/>
            <person name="Stalker J."/>
            <person name="Stange-thomann N."/>
            <person name="Stavropoulos S."/>
            <person name="Stetson K."/>
            <person name="Stone C."/>
            <person name="Stone S."/>
            <person name="Stubbs M."/>
            <person name="Talamas J."/>
            <person name="Tchuinga P."/>
            <person name="Tenzing P."/>
            <person name="Tesfaye S."/>
            <person name="Theodore J."/>
            <person name="Thoulutsang Y."/>
            <person name="Topham K."/>
            <person name="Towey S."/>
            <person name="Tsamla T."/>
            <person name="Tsomo N."/>
            <person name="Vallee D."/>
            <person name="Vassiliev H."/>
            <person name="Venkataraman V."/>
            <person name="Vinson J."/>
            <person name="Vo A."/>
            <person name="Wade C."/>
            <person name="Wang S."/>
            <person name="Wangchuk T."/>
            <person name="Wangdi T."/>
            <person name="Whittaker C."/>
            <person name="Wilkinson J."/>
            <person name="Wu Y."/>
            <person name="Wyman D."/>
            <person name="Yadav S."/>
            <person name="Yang S."/>
            <person name="Yang X."/>
            <person name="Yeager S."/>
            <person name="Yee E."/>
            <person name="Young G."/>
            <person name="Zainoun J."/>
            <person name="Zembeck L."/>
            <person name="Zimmer A."/>
            <person name="Zody M."/>
            <person name="Lander E."/>
        </authorList>
    </citation>
    <scope>NUCLEOTIDE SEQUENCE [LARGE SCALE GENOMIC DNA]</scope>
</reference>
<dbReference type="GO" id="GO:0003735">
    <property type="term" value="F:structural constituent of ribosome"/>
    <property type="evidence" value="ECO:0007669"/>
    <property type="project" value="InterPro"/>
</dbReference>
<dbReference type="GeneTree" id="ENSGT01120000278163"/>
<feature type="coiled-coil region" evidence="10">
    <location>
        <begin position="213"/>
        <end position="240"/>
    </location>
</feature>
<dbReference type="STRING" id="51511.ENSCSAVP00000003945"/>
<dbReference type="InterPro" id="IPR000589">
    <property type="entry name" value="Ribosomal_uS15"/>
</dbReference>
<proteinExistence type="inferred from homology"/>
<keyword evidence="12" id="KW-1185">Reference proteome</keyword>
<accession>H2YF47</accession>
<dbReference type="Ensembl" id="ENSCSAVT00000004004.1">
    <property type="protein sequence ID" value="ENSCSAVP00000003945.1"/>
    <property type="gene ID" value="ENSCSAVG00000002340.1"/>
</dbReference>
<dbReference type="Gene3D" id="1.10.287.10">
    <property type="entry name" value="S15/NS1, RNA-binding"/>
    <property type="match status" value="1"/>
</dbReference>
<evidence type="ECO:0000313" key="12">
    <source>
        <dbReference type="Proteomes" id="UP000007875"/>
    </source>
</evidence>
<sequence>MNNTRRLLSTTIRAQGGARVCMLCNVAQVRWKSGGRRRSHVPMAVPPERLEWSQFDSLDKKQPRVEFAGLPELDSANEKVLKVLSLEFGTRVDLEKAKVLEYGKQLQRHPNDFDSPEMKVVQMTVHLRTLQEHYARIFRQDRKIVGAIRKLMERRHEQLEYLRLYRYESYAKILKIFDLKHKLPPLQRRRRSPLIDAVSDMRIRSFAEARRIKFEEEDRIQQLAQLKQQLKQQLIQDEQQQVAQASQ</sequence>
<organism evidence="11 12">
    <name type="scientific">Ciona savignyi</name>
    <name type="common">Pacific transparent sea squirt</name>
    <dbReference type="NCBI Taxonomy" id="51511"/>
    <lineage>
        <taxon>Eukaryota</taxon>
        <taxon>Metazoa</taxon>
        <taxon>Chordata</taxon>
        <taxon>Tunicata</taxon>
        <taxon>Ascidiacea</taxon>
        <taxon>Phlebobranchia</taxon>
        <taxon>Cionidae</taxon>
        <taxon>Ciona</taxon>
    </lineage>
</organism>
<dbReference type="Proteomes" id="UP000007875">
    <property type="component" value="Unassembled WGS sequence"/>
</dbReference>
<evidence type="ECO:0000256" key="6">
    <source>
        <dbReference type="ARBA" id="ARBA00023274"/>
    </source>
</evidence>
<dbReference type="AlphaFoldDB" id="H2YF47"/>
<dbReference type="InterPro" id="IPR052137">
    <property type="entry name" value="uS15_ribosomal"/>
</dbReference>
<name>H2YF47_CIOSA</name>
<comment type="subcellular location">
    <subcellularLocation>
        <location evidence="1">Mitochondrion</location>
    </subcellularLocation>
</comment>
<keyword evidence="4 9" id="KW-0689">Ribosomal protein</keyword>
<evidence type="ECO:0000256" key="8">
    <source>
        <dbReference type="ARBA" id="ARBA00035528"/>
    </source>
</evidence>
<evidence type="ECO:0000256" key="4">
    <source>
        <dbReference type="ARBA" id="ARBA00022980"/>
    </source>
</evidence>
<dbReference type="eggNOG" id="KOG2815">
    <property type="taxonomic scope" value="Eukaryota"/>
</dbReference>
<dbReference type="GO" id="GO:0003723">
    <property type="term" value="F:RNA binding"/>
    <property type="evidence" value="ECO:0007669"/>
    <property type="project" value="TreeGrafter"/>
</dbReference>
<evidence type="ECO:0000256" key="10">
    <source>
        <dbReference type="SAM" id="Coils"/>
    </source>
</evidence>
<evidence type="ECO:0000256" key="7">
    <source>
        <dbReference type="ARBA" id="ARBA00035249"/>
    </source>
</evidence>
<evidence type="ECO:0000256" key="9">
    <source>
        <dbReference type="RuleBase" id="RU003919"/>
    </source>
</evidence>
<dbReference type="OMA" id="EHLHMHP"/>